<evidence type="ECO:0008006" key="4">
    <source>
        <dbReference type="Google" id="ProtNLM"/>
    </source>
</evidence>
<keyword evidence="1" id="KW-1133">Transmembrane helix</keyword>
<sequence length="217" mass="24098">MFTRCPECLTTQAVTPEALRSGRGMVRCSRCAVMFDALATLAETETQAVADAPPDDEPWAEKKTRSPRVWRFGFFTGLFLLIVQGVYFEGVRALQNPKLRTALENLCGALHCRLPDYRNLAELSVLHNSFDELPNRHYAFKLVLNNESSFSMRYPAIGLTLLSYGGQPFAYRLFQPGEYLAGQPENAQLAANGAAEISLEIAPTQTKVGGFHFDLSD</sequence>
<dbReference type="HOGENOM" id="CLU_036053_0_0_6"/>
<dbReference type="InterPro" id="IPR011723">
    <property type="entry name" value="Znf/thioredoxin_put"/>
</dbReference>
<dbReference type="STRING" id="686340.Metal_0057"/>
<feature type="transmembrane region" description="Helical" evidence="1">
    <location>
        <begin position="69"/>
        <end position="88"/>
    </location>
</feature>
<dbReference type="AlphaFoldDB" id="H8GJW8"/>
<protein>
    <recommendedName>
        <fullName evidence="4">Zinc finger/thioredoxin putative domain-containing protein</fullName>
    </recommendedName>
</protein>
<reference evidence="2 3" key="1">
    <citation type="journal article" date="2013" name="Genome Announc.">
        <title>Genome Sequence of the Obligate Gammaproteobacterial Methanotroph Methylomicrobium album Strain BG8.</title>
        <authorList>
            <person name="Kits K.D."/>
            <person name="Kalyuzhnaya M.G."/>
            <person name="Klotz M.G."/>
            <person name="Jetten M.S."/>
            <person name="Op den Camp H.J."/>
            <person name="Vuilleumier S."/>
            <person name="Bringel F."/>
            <person name="Dispirito A.A."/>
            <person name="Murrell J.C."/>
            <person name="Bruce D."/>
            <person name="Cheng J.F."/>
            <person name="Copeland A."/>
            <person name="Goodwin L."/>
            <person name="Hauser L."/>
            <person name="Lajus A."/>
            <person name="Land M.L."/>
            <person name="Lapidus A."/>
            <person name="Lucas S."/>
            <person name="Medigue C."/>
            <person name="Pitluck S."/>
            <person name="Woyke T."/>
            <person name="Zeytun A."/>
            <person name="Stein L.Y."/>
        </authorList>
    </citation>
    <scope>NUCLEOTIDE SEQUENCE [LARGE SCALE GENOMIC DNA]</scope>
    <source>
        <strain evidence="2 3">BG8</strain>
    </source>
</reference>
<dbReference type="eggNOG" id="COG1273">
    <property type="taxonomic scope" value="Bacteria"/>
</dbReference>
<keyword evidence="1" id="KW-0472">Membrane</keyword>
<keyword evidence="1" id="KW-0812">Transmembrane</keyword>
<dbReference type="Pfam" id="PF11906">
    <property type="entry name" value="DUF3426"/>
    <property type="match status" value="1"/>
</dbReference>
<dbReference type="RefSeq" id="WP_005368455.1">
    <property type="nucleotide sequence ID" value="NZ_CM001475.1"/>
</dbReference>
<evidence type="ECO:0000256" key="1">
    <source>
        <dbReference type="SAM" id="Phobius"/>
    </source>
</evidence>
<gene>
    <name evidence="2" type="ORF">Metal_0057</name>
</gene>
<keyword evidence="3" id="KW-1185">Reference proteome</keyword>
<dbReference type="EMBL" id="CM001475">
    <property type="protein sequence ID" value="EIC27927.1"/>
    <property type="molecule type" value="Genomic_DNA"/>
</dbReference>
<dbReference type="NCBIfam" id="TIGR02098">
    <property type="entry name" value="MJ0042_CXXC"/>
    <property type="match status" value="1"/>
</dbReference>
<dbReference type="InterPro" id="IPR021834">
    <property type="entry name" value="DUF3426"/>
</dbReference>
<organism evidence="2 3">
    <name type="scientific">Methylomicrobium album BG8</name>
    <dbReference type="NCBI Taxonomy" id="686340"/>
    <lineage>
        <taxon>Bacteria</taxon>
        <taxon>Pseudomonadati</taxon>
        <taxon>Pseudomonadota</taxon>
        <taxon>Gammaproteobacteria</taxon>
        <taxon>Methylococcales</taxon>
        <taxon>Methylococcaceae</taxon>
        <taxon>Methylomicrobium</taxon>
    </lineage>
</organism>
<name>H8GJW8_METAL</name>
<evidence type="ECO:0000313" key="3">
    <source>
        <dbReference type="Proteomes" id="UP000005090"/>
    </source>
</evidence>
<proteinExistence type="predicted"/>
<dbReference type="Proteomes" id="UP000005090">
    <property type="component" value="Chromosome"/>
</dbReference>
<accession>H8GJW8</accession>
<evidence type="ECO:0000313" key="2">
    <source>
        <dbReference type="EMBL" id="EIC27927.1"/>
    </source>
</evidence>